<evidence type="ECO:0000256" key="1">
    <source>
        <dbReference type="SAM" id="MobiDB-lite"/>
    </source>
</evidence>
<name>F4SBJ9_MELLP</name>
<feature type="compositionally biased region" description="Polar residues" evidence="1">
    <location>
        <begin position="477"/>
        <end position="491"/>
    </location>
</feature>
<dbReference type="RefSeq" id="XP_007418762.1">
    <property type="nucleotide sequence ID" value="XM_007418700.1"/>
</dbReference>
<keyword evidence="3" id="KW-1185">Reference proteome</keyword>
<accession>F4SBJ9</accession>
<reference evidence="3" key="1">
    <citation type="journal article" date="2011" name="Proc. Natl. Acad. Sci. U.S.A.">
        <title>Obligate biotrophy features unraveled by the genomic analysis of rust fungi.</title>
        <authorList>
            <person name="Duplessis S."/>
            <person name="Cuomo C.A."/>
            <person name="Lin Y.-C."/>
            <person name="Aerts A."/>
            <person name="Tisserant E."/>
            <person name="Veneault-Fourrey C."/>
            <person name="Joly D.L."/>
            <person name="Hacquard S."/>
            <person name="Amselem J."/>
            <person name="Cantarel B.L."/>
            <person name="Chiu R."/>
            <person name="Coutinho P.M."/>
            <person name="Feau N."/>
            <person name="Field M."/>
            <person name="Frey P."/>
            <person name="Gelhaye E."/>
            <person name="Goldberg J."/>
            <person name="Grabherr M.G."/>
            <person name="Kodira C.D."/>
            <person name="Kohler A."/>
            <person name="Kuees U."/>
            <person name="Lindquist E.A."/>
            <person name="Lucas S.M."/>
            <person name="Mago R."/>
            <person name="Mauceli E."/>
            <person name="Morin E."/>
            <person name="Murat C."/>
            <person name="Pangilinan J.L."/>
            <person name="Park R."/>
            <person name="Pearson M."/>
            <person name="Quesneville H."/>
            <person name="Rouhier N."/>
            <person name="Sakthikumar S."/>
            <person name="Salamov A.A."/>
            <person name="Schmutz J."/>
            <person name="Selles B."/>
            <person name="Shapiro H."/>
            <person name="Tanguay P."/>
            <person name="Tuskan G.A."/>
            <person name="Henrissat B."/>
            <person name="Van de Peer Y."/>
            <person name="Rouze P."/>
            <person name="Ellis J.G."/>
            <person name="Dodds P.N."/>
            <person name="Schein J.E."/>
            <person name="Zhong S."/>
            <person name="Hamelin R.C."/>
            <person name="Grigoriev I.V."/>
            <person name="Szabo L.J."/>
            <person name="Martin F."/>
        </authorList>
    </citation>
    <scope>NUCLEOTIDE SEQUENCE [LARGE SCALE GENOMIC DNA]</scope>
    <source>
        <strain evidence="3">98AG31 / pathotype 3-4-7</strain>
    </source>
</reference>
<sequence length="504" mass="55857">MAPLTPSSTKGSNKKTKSSASKKLIEQATPLLERRLSKGSKPRTSLLSNEINPQDQISHQSSFNNLEDEEMDLTSTEPINLNQSTIINPSTSSNETQTTLTTENHSETEEAPDPNESNQSKAALANPDLEKEDEEDSSDEDERNEETLKKVTIQPSIVDHASGTEIIGGHIMTPATSEMHISAYPRPGELELFTINPLLQPRRPGFAPTANLPFELQLWWNLYSETHVSEADISLWAMVKLMNEGKGANSYEAVKSSLSSSASYLSTIVGPGQSTFVLIRFKNAGVKDTFRKNNRLDRGVYVTFNGPTRASFLIFNLEPVSKLTPVMSSLFVAITGLPFHLRHKSITEELYNGVGAHQSNDNLKLTFIREPNSSPTYTLNGGRIFEVHFDRSATAHWFNILSKDKGFVMITPWNRKGDEYKHRTAITHWKFLPTCATCGTSSHDGSHKVKCPYGTIRDDLFRSVEASYGNRSSTAIGIEQSSLGPGSSTFQPKMAKASKFTRHE</sequence>
<feature type="compositionally biased region" description="Acidic residues" evidence="1">
    <location>
        <begin position="130"/>
        <end position="144"/>
    </location>
</feature>
<feature type="compositionally biased region" description="Polar residues" evidence="1">
    <location>
        <begin position="42"/>
        <end position="65"/>
    </location>
</feature>
<feature type="compositionally biased region" description="Low complexity" evidence="1">
    <location>
        <begin position="90"/>
        <end position="103"/>
    </location>
</feature>
<dbReference type="GeneID" id="18925147"/>
<dbReference type="AlphaFoldDB" id="F4SBJ9"/>
<feature type="compositionally biased region" description="Low complexity" evidence="1">
    <location>
        <begin position="1"/>
        <end position="11"/>
    </location>
</feature>
<dbReference type="EMBL" id="GL883190">
    <property type="protein sequence ID" value="EGF97969.1"/>
    <property type="molecule type" value="Genomic_DNA"/>
</dbReference>
<dbReference type="HOGENOM" id="CLU_032231_0_0_1"/>
<dbReference type="Proteomes" id="UP000001072">
    <property type="component" value="Unassembled WGS sequence"/>
</dbReference>
<feature type="compositionally biased region" description="Polar residues" evidence="1">
    <location>
        <begin position="73"/>
        <end position="89"/>
    </location>
</feature>
<dbReference type="VEuPathDB" id="FungiDB:MELLADRAFT_113932"/>
<feature type="region of interest" description="Disordered" evidence="1">
    <location>
        <begin position="1"/>
        <end position="150"/>
    </location>
</feature>
<feature type="region of interest" description="Disordered" evidence="1">
    <location>
        <begin position="477"/>
        <end position="504"/>
    </location>
</feature>
<organism evidence="3">
    <name type="scientific">Melampsora larici-populina (strain 98AG31 / pathotype 3-4-7)</name>
    <name type="common">Poplar leaf rust fungus</name>
    <dbReference type="NCBI Taxonomy" id="747676"/>
    <lineage>
        <taxon>Eukaryota</taxon>
        <taxon>Fungi</taxon>
        <taxon>Dikarya</taxon>
        <taxon>Basidiomycota</taxon>
        <taxon>Pucciniomycotina</taxon>
        <taxon>Pucciniomycetes</taxon>
        <taxon>Pucciniales</taxon>
        <taxon>Melampsoraceae</taxon>
        <taxon>Melampsora</taxon>
    </lineage>
</organism>
<dbReference type="InParanoid" id="F4SBJ9"/>
<evidence type="ECO:0000313" key="2">
    <source>
        <dbReference type="EMBL" id="EGF97969.1"/>
    </source>
</evidence>
<dbReference type="KEGG" id="mlr:MELLADRAFT_113932"/>
<proteinExistence type="predicted"/>
<gene>
    <name evidence="2" type="ORF">MELLADRAFT_113932</name>
</gene>
<evidence type="ECO:0000313" key="3">
    <source>
        <dbReference type="Proteomes" id="UP000001072"/>
    </source>
</evidence>
<protein>
    <submittedName>
        <fullName evidence="2">Uncharacterized protein</fullName>
    </submittedName>
</protein>